<feature type="non-terminal residue" evidence="1">
    <location>
        <position position="119"/>
    </location>
</feature>
<keyword evidence="2" id="KW-1185">Reference proteome</keyword>
<evidence type="ECO:0000313" key="1">
    <source>
        <dbReference type="EMBL" id="CAK0813387.1"/>
    </source>
</evidence>
<comment type="caution">
    <text evidence="1">The sequence shown here is derived from an EMBL/GenBank/DDBJ whole genome shotgun (WGS) entry which is preliminary data.</text>
</comment>
<dbReference type="EMBL" id="CAUYUJ010005368">
    <property type="protein sequence ID" value="CAK0813387.1"/>
    <property type="molecule type" value="Genomic_DNA"/>
</dbReference>
<dbReference type="Proteomes" id="UP001189429">
    <property type="component" value="Unassembled WGS sequence"/>
</dbReference>
<sequence length="119" mass="13699">VLESCADDLIYNIPQAYKPGLQKICYNQGRSFAFIFDSEDSAKWFLETTRTVDVQNWQLGCNGFRGNLCLIVEDEIENLFTLETEDRDQWIVVPDYDTLHRYKIARELVGQMAAAAVAR</sequence>
<accession>A0ABN9R3N8</accession>
<feature type="non-terminal residue" evidence="1">
    <location>
        <position position="1"/>
    </location>
</feature>
<gene>
    <name evidence="1" type="ORF">PCOR1329_LOCUS17336</name>
</gene>
<name>A0ABN9R3N8_9DINO</name>
<evidence type="ECO:0000313" key="2">
    <source>
        <dbReference type="Proteomes" id="UP001189429"/>
    </source>
</evidence>
<reference evidence="1" key="1">
    <citation type="submission" date="2023-10" db="EMBL/GenBank/DDBJ databases">
        <authorList>
            <person name="Chen Y."/>
            <person name="Shah S."/>
            <person name="Dougan E. K."/>
            <person name="Thang M."/>
            <person name="Chan C."/>
        </authorList>
    </citation>
    <scope>NUCLEOTIDE SEQUENCE [LARGE SCALE GENOMIC DNA]</scope>
</reference>
<proteinExistence type="predicted"/>
<organism evidence="1 2">
    <name type="scientific">Prorocentrum cordatum</name>
    <dbReference type="NCBI Taxonomy" id="2364126"/>
    <lineage>
        <taxon>Eukaryota</taxon>
        <taxon>Sar</taxon>
        <taxon>Alveolata</taxon>
        <taxon>Dinophyceae</taxon>
        <taxon>Prorocentrales</taxon>
        <taxon>Prorocentraceae</taxon>
        <taxon>Prorocentrum</taxon>
    </lineage>
</organism>
<protein>
    <submittedName>
        <fullName evidence="1">Uncharacterized protein</fullName>
    </submittedName>
</protein>